<dbReference type="Pfam" id="PF26138">
    <property type="entry name" value="DUF8040"/>
    <property type="match status" value="1"/>
</dbReference>
<feature type="region of interest" description="Disordered" evidence="8">
    <location>
        <begin position="182"/>
        <end position="210"/>
    </location>
</feature>
<dbReference type="GO" id="GO:0046872">
    <property type="term" value="F:metal ion binding"/>
    <property type="evidence" value="ECO:0007669"/>
    <property type="project" value="UniProtKB-KW"/>
</dbReference>
<feature type="region of interest" description="Disordered" evidence="8">
    <location>
        <begin position="1"/>
        <end position="34"/>
    </location>
</feature>
<name>A0A2N9GND4_FAGSY</name>
<dbReference type="InterPro" id="IPR024752">
    <property type="entry name" value="Myb/SANT-like_dom"/>
</dbReference>
<feature type="domain" description="Myb/SANT-like" evidence="9">
    <location>
        <begin position="36"/>
        <end position="128"/>
    </location>
</feature>
<gene>
    <name evidence="12" type="ORF">FSB_LOCUS28895</name>
</gene>
<evidence type="ECO:0000256" key="5">
    <source>
        <dbReference type="ARBA" id="ARBA00022723"/>
    </source>
</evidence>
<evidence type="ECO:0000256" key="2">
    <source>
        <dbReference type="ARBA" id="ARBA00004123"/>
    </source>
</evidence>
<comment type="cofactor">
    <cofactor evidence="1">
        <name>a divalent metal cation</name>
        <dbReference type="ChEBI" id="CHEBI:60240"/>
    </cofactor>
</comment>
<evidence type="ECO:0008006" key="13">
    <source>
        <dbReference type="Google" id="ProtNLM"/>
    </source>
</evidence>
<feature type="domain" description="DDE Tnp4" evidence="10">
    <location>
        <begin position="446"/>
        <end position="608"/>
    </location>
</feature>
<dbReference type="Pfam" id="PF12776">
    <property type="entry name" value="Myb_DNA-bind_3"/>
    <property type="match status" value="1"/>
</dbReference>
<reference evidence="12" key="1">
    <citation type="submission" date="2018-02" db="EMBL/GenBank/DDBJ databases">
        <authorList>
            <person name="Cohen D.B."/>
            <person name="Kent A.D."/>
        </authorList>
    </citation>
    <scope>NUCLEOTIDE SEQUENCE</scope>
</reference>
<keyword evidence="7" id="KW-0539">Nucleus</keyword>
<evidence type="ECO:0000313" key="12">
    <source>
        <dbReference type="EMBL" id="SPD01013.1"/>
    </source>
</evidence>
<dbReference type="AlphaFoldDB" id="A0A2N9GND4"/>
<evidence type="ECO:0000256" key="6">
    <source>
        <dbReference type="ARBA" id="ARBA00022801"/>
    </source>
</evidence>
<evidence type="ECO:0000259" key="10">
    <source>
        <dbReference type="Pfam" id="PF13359"/>
    </source>
</evidence>
<feature type="domain" description="DUF8040" evidence="11">
    <location>
        <begin position="317"/>
        <end position="409"/>
    </location>
</feature>
<evidence type="ECO:0000256" key="7">
    <source>
        <dbReference type="ARBA" id="ARBA00023242"/>
    </source>
</evidence>
<dbReference type="InterPro" id="IPR045249">
    <property type="entry name" value="HARBI1-like"/>
</dbReference>
<evidence type="ECO:0000256" key="3">
    <source>
        <dbReference type="ARBA" id="ARBA00006958"/>
    </source>
</evidence>
<dbReference type="InterPro" id="IPR027806">
    <property type="entry name" value="HARBI1_dom"/>
</dbReference>
<keyword evidence="4" id="KW-0540">Nuclease</keyword>
<comment type="similarity">
    <text evidence="3">Belongs to the HARBI1 family.</text>
</comment>
<dbReference type="InterPro" id="IPR058353">
    <property type="entry name" value="DUF8040"/>
</dbReference>
<dbReference type="GO" id="GO:0004518">
    <property type="term" value="F:nuclease activity"/>
    <property type="evidence" value="ECO:0007669"/>
    <property type="project" value="UniProtKB-KW"/>
</dbReference>
<accession>A0A2N9GND4</accession>
<comment type="subcellular location">
    <subcellularLocation>
        <location evidence="2">Nucleus</location>
    </subcellularLocation>
</comment>
<keyword evidence="5" id="KW-0479">Metal-binding</keyword>
<organism evidence="12">
    <name type="scientific">Fagus sylvatica</name>
    <name type="common">Beechnut</name>
    <dbReference type="NCBI Taxonomy" id="28930"/>
    <lineage>
        <taxon>Eukaryota</taxon>
        <taxon>Viridiplantae</taxon>
        <taxon>Streptophyta</taxon>
        <taxon>Embryophyta</taxon>
        <taxon>Tracheophyta</taxon>
        <taxon>Spermatophyta</taxon>
        <taxon>Magnoliopsida</taxon>
        <taxon>eudicotyledons</taxon>
        <taxon>Gunneridae</taxon>
        <taxon>Pentapetalae</taxon>
        <taxon>rosids</taxon>
        <taxon>fabids</taxon>
        <taxon>Fagales</taxon>
        <taxon>Fagaceae</taxon>
        <taxon>Fagus</taxon>
    </lineage>
</organism>
<proteinExistence type="inferred from homology"/>
<dbReference type="GO" id="GO:0016787">
    <property type="term" value="F:hydrolase activity"/>
    <property type="evidence" value="ECO:0007669"/>
    <property type="project" value="UniProtKB-KW"/>
</dbReference>
<dbReference type="GO" id="GO:0005634">
    <property type="term" value="C:nucleus"/>
    <property type="evidence" value="ECO:0007669"/>
    <property type="project" value="UniProtKB-SubCell"/>
</dbReference>
<dbReference type="Pfam" id="PF13359">
    <property type="entry name" value="DDE_Tnp_4"/>
    <property type="match status" value="1"/>
</dbReference>
<protein>
    <recommendedName>
        <fullName evidence="13">DDE Tnp4 domain-containing protein</fullName>
    </recommendedName>
</protein>
<dbReference type="EMBL" id="OIVN01002149">
    <property type="protein sequence ID" value="SPD01013.1"/>
    <property type="molecule type" value="Genomic_DNA"/>
</dbReference>
<evidence type="ECO:0000256" key="1">
    <source>
        <dbReference type="ARBA" id="ARBA00001968"/>
    </source>
</evidence>
<sequence>MYYVEMASEPTPEGSQPTPEGPTWGGGDKGDKDKAQWTTSRTKIFIELCNDEVLKGNRPTSTFNKKGWRNIGTAFFKQEGLKYDQKQLKNKYAGLKRIWSSWCKLDSHTGIGKDPITGGIICDDETWQLFVEANLDCIAFRKTPPAHLNELSTIFGITQLDEIDAIEQSVPITPLESQPEQEAIGLDQENIDANRRRRRSTSSVGGLRRKRRDVHLTARDKVDAQIGQVCDALLSTDGDIEISYTVRDCIKELDMLDASYSSLRVNWLDFMRTTTSTQPPIPSYFPSSSGCYRPSYVPPNTEPYQENSGAQQRQDGHEGHNYLMEVLNGADSVCYELFRMRKNVFISLCDRLKSSHLLEDSRWVSVQEKVAIFVLAIGHSHRNRVLQDRFQHSGETISRHFNDVLLALAKLSTDLIKPHTPLTEIPIHIRDKPKYYPYFKDCVGAIDGTHISAWVPSQLQIPYRGRKSVCTQNVMAVCDFDMRFTFVNAGWEGTAHDSKILLHCVRNRALNFPHAPRGKYYVVDAGYPNMVGFLSPYKETRYHIPDFQRGGRAVGKEEMYNHVHSSLRNVIERSFGVLKARFPILRAMPSFSLQSQMFIVVACMTIHNFIRLSMSNDRFFRLYEDENHTEDEDEDEAATTHDDVSGVDNREIRIMHQEREKIANMIWNDR</sequence>
<evidence type="ECO:0000256" key="8">
    <source>
        <dbReference type="SAM" id="MobiDB-lite"/>
    </source>
</evidence>
<dbReference type="PANTHER" id="PTHR22930:SF221">
    <property type="entry name" value="NUCLEASE HARBI1"/>
    <property type="match status" value="1"/>
</dbReference>
<keyword evidence="6" id="KW-0378">Hydrolase</keyword>
<evidence type="ECO:0000259" key="9">
    <source>
        <dbReference type="Pfam" id="PF12776"/>
    </source>
</evidence>
<evidence type="ECO:0000256" key="4">
    <source>
        <dbReference type="ARBA" id="ARBA00022722"/>
    </source>
</evidence>
<evidence type="ECO:0000259" key="11">
    <source>
        <dbReference type="Pfam" id="PF26138"/>
    </source>
</evidence>
<dbReference type="PANTHER" id="PTHR22930">
    <property type="match status" value="1"/>
</dbReference>